<dbReference type="RefSeq" id="WP_246387211.1">
    <property type="nucleotide sequence ID" value="NZ_JACJIQ010000019.1"/>
</dbReference>
<dbReference type="AlphaFoldDB" id="A0A839GXR7"/>
<dbReference type="Proteomes" id="UP000563094">
    <property type="component" value="Unassembled WGS sequence"/>
</dbReference>
<evidence type="ECO:0000313" key="2">
    <source>
        <dbReference type="EMBL" id="MBA9079238.1"/>
    </source>
</evidence>
<evidence type="ECO:0000313" key="3">
    <source>
        <dbReference type="Proteomes" id="UP000563094"/>
    </source>
</evidence>
<keyword evidence="1" id="KW-0812">Transmembrane</keyword>
<dbReference type="PANTHER" id="PTHR33802">
    <property type="entry name" value="SI:CH211-161H7.5-RELATED"/>
    <property type="match status" value="1"/>
</dbReference>
<keyword evidence="3" id="KW-1185">Reference proteome</keyword>
<dbReference type="PANTHER" id="PTHR33802:SF1">
    <property type="entry name" value="XK-RELATED PROTEIN"/>
    <property type="match status" value="1"/>
</dbReference>
<organism evidence="2 3">
    <name type="scientific">Rufibacter quisquiliarum</name>
    <dbReference type="NCBI Taxonomy" id="1549639"/>
    <lineage>
        <taxon>Bacteria</taxon>
        <taxon>Pseudomonadati</taxon>
        <taxon>Bacteroidota</taxon>
        <taxon>Cytophagia</taxon>
        <taxon>Cytophagales</taxon>
        <taxon>Hymenobacteraceae</taxon>
        <taxon>Rufibacter</taxon>
    </lineage>
</organism>
<gene>
    <name evidence="2" type="ORF">FHS90_003973</name>
</gene>
<feature type="transmembrane region" description="Helical" evidence="1">
    <location>
        <begin position="153"/>
        <end position="173"/>
    </location>
</feature>
<dbReference type="EMBL" id="JACJIQ010000019">
    <property type="protein sequence ID" value="MBA9079238.1"/>
    <property type="molecule type" value="Genomic_DNA"/>
</dbReference>
<feature type="transmembrane region" description="Helical" evidence="1">
    <location>
        <begin position="113"/>
        <end position="132"/>
    </location>
</feature>
<sequence length="284" mass="31713">MKEIKTLAVLNTVFFLLHLVPSQLTQLELFNGQTIGDVSDKYPALFTPAGLTFSIWGVIYLALSAFCIYHLVKAFKVPSQHQANVDLQRLGYLFMANNLATGAWTIAWVNEWLVLSVVLILIQLATLLAMHVRLGIYTAGRSVASKWFTQVPLSLYFGWIIIATVANISSALVGLEWDRFGLSEGLWTTIMLVVAALLVGYVVLARTNPVVGLVGIWAFYGIILKHHTLNLEESRQIIITAWGCLAVVALVVLIVFFRNYKTEESRQQAEAFLSTWQMLMAYSV</sequence>
<accession>A0A839GXR7</accession>
<proteinExistence type="predicted"/>
<feature type="transmembrane region" description="Helical" evidence="1">
    <location>
        <begin position="211"/>
        <end position="229"/>
    </location>
</feature>
<protein>
    <recommendedName>
        <fullName evidence="4">Lantibiotic ABC transporter permease</fullName>
    </recommendedName>
</protein>
<reference evidence="2 3" key="1">
    <citation type="submission" date="2020-08" db="EMBL/GenBank/DDBJ databases">
        <title>Genomic Encyclopedia of Type Strains, Phase IV (KMG-IV): sequencing the most valuable type-strain genomes for metagenomic binning, comparative biology and taxonomic classification.</title>
        <authorList>
            <person name="Goeker M."/>
        </authorList>
    </citation>
    <scope>NUCLEOTIDE SEQUENCE [LARGE SCALE GENOMIC DNA]</scope>
    <source>
        <strain evidence="2 3">DSM 29854</strain>
    </source>
</reference>
<keyword evidence="1" id="KW-1133">Transmembrane helix</keyword>
<feature type="transmembrane region" description="Helical" evidence="1">
    <location>
        <begin position="90"/>
        <end position="107"/>
    </location>
</feature>
<comment type="caution">
    <text evidence="2">The sequence shown here is derived from an EMBL/GenBank/DDBJ whole genome shotgun (WGS) entry which is preliminary data.</text>
</comment>
<keyword evidence="1" id="KW-0472">Membrane</keyword>
<feature type="transmembrane region" description="Helical" evidence="1">
    <location>
        <begin position="185"/>
        <end position="204"/>
    </location>
</feature>
<evidence type="ECO:0008006" key="4">
    <source>
        <dbReference type="Google" id="ProtNLM"/>
    </source>
</evidence>
<feature type="transmembrane region" description="Helical" evidence="1">
    <location>
        <begin position="235"/>
        <end position="257"/>
    </location>
</feature>
<feature type="transmembrane region" description="Helical" evidence="1">
    <location>
        <begin position="46"/>
        <end position="69"/>
    </location>
</feature>
<evidence type="ECO:0000256" key="1">
    <source>
        <dbReference type="SAM" id="Phobius"/>
    </source>
</evidence>
<name>A0A839GXR7_9BACT</name>